<dbReference type="PANTHER" id="PTHR34992">
    <property type="entry name" value="HYPHAL ANASTAMOSIS-7 PROTEIN"/>
    <property type="match status" value="1"/>
</dbReference>
<dbReference type="InterPro" id="IPR046530">
    <property type="entry name" value="BIM1-like_dom"/>
</dbReference>
<evidence type="ECO:0000256" key="2">
    <source>
        <dbReference type="ARBA" id="ARBA00022475"/>
    </source>
</evidence>
<protein>
    <recommendedName>
        <fullName evidence="10">Copper acquisition factor BIM1-like domain-containing protein</fullName>
    </recommendedName>
</protein>
<feature type="chain" id="PRO_5004835013" description="Copper acquisition factor BIM1-like domain-containing protein" evidence="9">
    <location>
        <begin position="18"/>
        <end position="221"/>
    </location>
</feature>
<keyword evidence="7" id="KW-0449">Lipoprotein</keyword>
<evidence type="ECO:0000256" key="4">
    <source>
        <dbReference type="ARBA" id="ARBA00022729"/>
    </source>
</evidence>
<dbReference type="AlphaFoldDB" id="W3XER8"/>
<dbReference type="PANTHER" id="PTHR34992:SF2">
    <property type="entry name" value="COPPER ACQUISITION FACTOR BIM1-LIKE DOMAIN-CONTAINING PROTEIN"/>
    <property type="match status" value="1"/>
</dbReference>
<dbReference type="InterPro" id="IPR046936">
    <property type="entry name" value="BIM1-like"/>
</dbReference>
<evidence type="ECO:0000256" key="7">
    <source>
        <dbReference type="ARBA" id="ARBA00023288"/>
    </source>
</evidence>
<dbReference type="CDD" id="cd21176">
    <property type="entry name" value="LPMO_auxiliary-like"/>
    <property type="match status" value="1"/>
</dbReference>
<organism evidence="11 12">
    <name type="scientific">Pestalotiopsis fici (strain W106-1 / CGMCC3.15140)</name>
    <dbReference type="NCBI Taxonomy" id="1229662"/>
    <lineage>
        <taxon>Eukaryota</taxon>
        <taxon>Fungi</taxon>
        <taxon>Dikarya</taxon>
        <taxon>Ascomycota</taxon>
        <taxon>Pezizomycotina</taxon>
        <taxon>Sordariomycetes</taxon>
        <taxon>Xylariomycetidae</taxon>
        <taxon>Amphisphaeriales</taxon>
        <taxon>Sporocadaceae</taxon>
        <taxon>Pestalotiopsis</taxon>
    </lineage>
</organism>
<keyword evidence="3" id="KW-0336">GPI-anchor</keyword>
<dbReference type="GeneID" id="19267583"/>
<evidence type="ECO:0000313" key="12">
    <source>
        <dbReference type="Proteomes" id="UP000030651"/>
    </source>
</evidence>
<keyword evidence="2" id="KW-1003">Cell membrane</keyword>
<evidence type="ECO:0000259" key="10">
    <source>
        <dbReference type="Pfam" id="PF20238"/>
    </source>
</evidence>
<evidence type="ECO:0000256" key="6">
    <source>
        <dbReference type="ARBA" id="ARBA00023180"/>
    </source>
</evidence>
<evidence type="ECO:0000256" key="1">
    <source>
        <dbReference type="ARBA" id="ARBA00004609"/>
    </source>
</evidence>
<keyword evidence="4 9" id="KW-0732">Signal</keyword>
<comment type="subcellular location">
    <subcellularLocation>
        <location evidence="1">Cell membrane</location>
        <topology evidence="1">Lipid-anchor</topology>
        <topology evidence="1">GPI-anchor</topology>
    </subcellularLocation>
</comment>
<dbReference type="InParanoid" id="W3XER8"/>
<dbReference type="eggNOG" id="ENOG502S92W">
    <property type="taxonomic scope" value="Eukaryota"/>
</dbReference>
<accession>W3XER8</accession>
<dbReference type="Pfam" id="PF20238">
    <property type="entry name" value="BIM1-like_dom"/>
    <property type="match status" value="1"/>
</dbReference>
<feature type="region of interest" description="Disordered" evidence="8">
    <location>
        <begin position="174"/>
        <end position="193"/>
    </location>
</feature>
<dbReference type="GO" id="GO:0005886">
    <property type="term" value="C:plasma membrane"/>
    <property type="evidence" value="ECO:0007669"/>
    <property type="project" value="UniProtKB-SubCell"/>
</dbReference>
<feature type="compositionally biased region" description="Low complexity" evidence="8">
    <location>
        <begin position="180"/>
        <end position="193"/>
    </location>
</feature>
<evidence type="ECO:0000256" key="8">
    <source>
        <dbReference type="SAM" id="MobiDB-lite"/>
    </source>
</evidence>
<dbReference type="Proteomes" id="UP000030651">
    <property type="component" value="Unassembled WGS sequence"/>
</dbReference>
<feature type="signal peptide" evidence="9">
    <location>
        <begin position="1"/>
        <end position="17"/>
    </location>
</feature>
<dbReference type="RefSeq" id="XP_007829342.1">
    <property type="nucleotide sequence ID" value="XM_007831151.1"/>
</dbReference>
<dbReference type="OMA" id="YPCAGVP"/>
<reference evidence="12" key="1">
    <citation type="journal article" date="2015" name="BMC Genomics">
        <title>Genomic and transcriptomic analysis of the endophytic fungus Pestalotiopsis fici reveals its lifestyle and high potential for synthesis of natural products.</title>
        <authorList>
            <person name="Wang X."/>
            <person name="Zhang X."/>
            <person name="Liu L."/>
            <person name="Xiang M."/>
            <person name="Wang W."/>
            <person name="Sun X."/>
            <person name="Che Y."/>
            <person name="Guo L."/>
            <person name="Liu G."/>
            <person name="Guo L."/>
            <person name="Wang C."/>
            <person name="Yin W.B."/>
            <person name="Stadler M."/>
            <person name="Zhang X."/>
            <person name="Liu X."/>
        </authorList>
    </citation>
    <scope>NUCLEOTIDE SEQUENCE [LARGE SCALE GENOMIC DNA]</scope>
    <source>
        <strain evidence="12">W106-1 / CGMCC3.15140</strain>
    </source>
</reference>
<proteinExistence type="predicted"/>
<gene>
    <name evidence="11" type="ORF">PFICI_02570</name>
</gene>
<keyword evidence="5" id="KW-0472">Membrane</keyword>
<keyword evidence="12" id="KW-1185">Reference proteome</keyword>
<dbReference type="EMBL" id="KI912110">
    <property type="protein sequence ID" value="ETS84545.1"/>
    <property type="molecule type" value="Genomic_DNA"/>
</dbReference>
<feature type="domain" description="Copper acquisition factor BIM1-like" evidence="10">
    <location>
        <begin position="17"/>
        <end position="167"/>
    </location>
</feature>
<evidence type="ECO:0000313" key="11">
    <source>
        <dbReference type="EMBL" id="ETS84545.1"/>
    </source>
</evidence>
<evidence type="ECO:0000256" key="9">
    <source>
        <dbReference type="SAM" id="SignalP"/>
    </source>
</evidence>
<dbReference type="HOGENOM" id="CLU_070647_2_1_1"/>
<dbReference type="OrthoDB" id="5333578at2759"/>
<dbReference type="GO" id="GO:0098552">
    <property type="term" value="C:side of membrane"/>
    <property type="evidence" value="ECO:0007669"/>
    <property type="project" value="UniProtKB-KW"/>
</dbReference>
<evidence type="ECO:0000256" key="3">
    <source>
        <dbReference type="ARBA" id="ARBA00022622"/>
    </source>
</evidence>
<evidence type="ECO:0000256" key="5">
    <source>
        <dbReference type="ARBA" id="ARBA00023136"/>
    </source>
</evidence>
<dbReference type="KEGG" id="pfy:PFICI_02570"/>
<name>W3XER8_PESFW</name>
<keyword evidence="6" id="KW-0325">Glycoprotein</keyword>
<sequence>MQFSVYLLLAAAQLITAHFGIEYPEWRADTLTVEDGPYSQYDYPCANVPDGTGNRTQWPLTGGAVSLELHHAWTYVFVNLGLGNNVTNFNISLTPEFLNVTGNGTFCLPRLELPKGGSGSSIANGTNASIQVVTSGRSGSALYNCADVILVTDAPGPADGVCVNTTQSSVVVSANQSTDANSTGSGSASNTTSGAQTVSANNAALAVFLGVAMLFATGMGI</sequence>